<comment type="subcellular location">
    <subcellularLocation>
        <location evidence="1">Membrane</location>
        <topology evidence="1">Multi-pass membrane protein</topology>
    </subcellularLocation>
</comment>
<evidence type="ECO:0000256" key="4">
    <source>
        <dbReference type="ARBA" id="ARBA00023002"/>
    </source>
</evidence>
<dbReference type="EMBL" id="JAXQNO010000019">
    <property type="protein sequence ID" value="KAK4774832.1"/>
    <property type="molecule type" value="Genomic_DNA"/>
</dbReference>
<evidence type="ECO:0000256" key="7">
    <source>
        <dbReference type="SAM" id="Phobius"/>
    </source>
</evidence>
<dbReference type="CDD" id="cd06186">
    <property type="entry name" value="NOX_Duox_like_FAD_NADP"/>
    <property type="match status" value="1"/>
</dbReference>
<dbReference type="InterPro" id="IPR039261">
    <property type="entry name" value="FNR_nucleotide-bd"/>
</dbReference>
<dbReference type="Gene3D" id="3.40.50.80">
    <property type="entry name" value="Nucleotide-binding domain of ferredoxin-NADP reductase (FNR) module"/>
    <property type="match status" value="2"/>
</dbReference>
<evidence type="ECO:0000256" key="6">
    <source>
        <dbReference type="SAM" id="MobiDB-lite"/>
    </source>
</evidence>
<feature type="transmembrane region" description="Helical" evidence="7">
    <location>
        <begin position="238"/>
        <end position="268"/>
    </location>
</feature>
<organism evidence="9 10">
    <name type="scientific">Trapa natans</name>
    <name type="common">Water chestnut</name>
    <dbReference type="NCBI Taxonomy" id="22666"/>
    <lineage>
        <taxon>Eukaryota</taxon>
        <taxon>Viridiplantae</taxon>
        <taxon>Streptophyta</taxon>
        <taxon>Embryophyta</taxon>
        <taxon>Tracheophyta</taxon>
        <taxon>Spermatophyta</taxon>
        <taxon>Magnoliopsida</taxon>
        <taxon>eudicotyledons</taxon>
        <taxon>Gunneridae</taxon>
        <taxon>Pentapetalae</taxon>
        <taxon>rosids</taxon>
        <taxon>malvids</taxon>
        <taxon>Myrtales</taxon>
        <taxon>Lythraceae</taxon>
        <taxon>Trapa</taxon>
    </lineage>
</organism>
<dbReference type="SFLD" id="SFLDG01168">
    <property type="entry name" value="Ferric_reductase_subgroup_(FRE"/>
    <property type="match status" value="1"/>
</dbReference>
<feature type="transmembrane region" description="Helical" evidence="7">
    <location>
        <begin position="377"/>
        <end position="399"/>
    </location>
</feature>
<feature type="transmembrane region" description="Helical" evidence="7">
    <location>
        <begin position="145"/>
        <end position="168"/>
    </location>
</feature>
<feature type="transmembrane region" description="Helical" evidence="7">
    <location>
        <begin position="734"/>
        <end position="754"/>
    </location>
</feature>
<dbReference type="AlphaFoldDB" id="A0AAN7L5F3"/>
<dbReference type="InterPro" id="IPR050369">
    <property type="entry name" value="RBOH/FRE"/>
</dbReference>
<keyword evidence="4" id="KW-0560">Oxidoreductase</keyword>
<dbReference type="Proteomes" id="UP001346149">
    <property type="component" value="Unassembled WGS sequence"/>
</dbReference>
<feature type="transmembrane region" description="Helical" evidence="7">
    <location>
        <begin position="679"/>
        <end position="700"/>
    </location>
</feature>
<accession>A0AAN7L5F3</accession>
<evidence type="ECO:0000313" key="9">
    <source>
        <dbReference type="EMBL" id="KAK4774832.1"/>
    </source>
</evidence>
<keyword evidence="3 7" id="KW-1133">Transmembrane helix</keyword>
<feature type="compositionally biased region" description="Basic and acidic residues" evidence="6">
    <location>
        <begin position="56"/>
        <end position="70"/>
    </location>
</feature>
<dbReference type="PROSITE" id="PS51384">
    <property type="entry name" value="FAD_FR"/>
    <property type="match status" value="1"/>
</dbReference>
<evidence type="ECO:0000256" key="2">
    <source>
        <dbReference type="ARBA" id="ARBA00022692"/>
    </source>
</evidence>
<feature type="domain" description="FAD-binding FR-type" evidence="8">
    <location>
        <begin position="441"/>
        <end position="560"/>
    </location>
</feature>
<dbReference type="GO" id="GO:0000293">
    <property type="term" value="F:ferric-chelate reductase activity"/>
    <property type="evidence" value="ECO:0007669"/>
    <property type="project" value="TreeGrafter"/>
</dbReference>
<dbReference type="InterPro" id="IPR017927">
    <property type="entry name" value="FAD-bd_FR_type"/>
</dbReference>
<dbReference type="SFLD" id="SFLDS00052">
    <property type="entry name" value="Ferric_Reductase_Domain"/>
    <property type="match status" value="1"/>
</dbReference>
<comment type="caution">
    <text evidence="9">The sequence shown here is derived from an EMBL/GenBank/DDBJ whole genome shotgun (WGS) entry which is preliminary data.</text>
</comment>
<evidence type="ECO:0000256" key="1">
    <source>
        <dbReference type="ARBA" id="ARBA00004141"/>
    </source>
</evidence>
<reference evidence="9 10" key="1">
    <citation type="journal article" date="2023" name="Hortic Res">
        <title>Pangenome of water caltrop reveals structural variations and asymmetric subgenome divergence after allopolyploidization.</title>
        <authorList>
            <person name="Zhang X."/>
            <person name="Chen Y."/>
            <person name="Wang L."/>
            <person name="Yuan Y."/>
            <person name="Fang M."/>
            <person name="Shi L."/>
            <person name="Lu R."/>
            <person name="Comes H.P."/>
            <person name="Ma Y."/>
            <person name="Chen Y."/>
            <person name="Huang G."/>
            <person name="Zhou Y."/>
            <person name="Zheng Z."/>
            <person name="Qiu Y."/>
        </authorList>
    </citation>
    <scope>NUCLEOTIDE SEQUENCE [LARGE SCALE GENOMIC DNA]</scope>
    <source>
        <strain evidence="9">F231</strain>
    </source>
</reference>
<dbReference type="InterPro" id="IPR013112">
    <property type="entry name" value="FAD-bd_8"/>
</dbReference>
<dbReference type="GO" id="GO:0005886">
    <property type="term" value="C:plasma membrane"/>
    <property type="evidence" value="ECO:0007669"/>
    <property type="project" value="TreeGrafter"/>
</dbReference>
<dbReference type="Pfam" id="PF08022">
    <property type="entry name" value="FAD_binding_8"/>
    <property type="match status" value="1"/>
</dbReference>
<keyword evidence="2 7" id="KW-0812">Transmembrane</keyword>
<protein>
    <recommendedName>
        <fullName evidence="8">FAD-binding FR-type domain-containing protein</fullName>
    </recommendedName>
</protein>
<evidence type="ECO:0000256" key="5">
    <source>
        <dbReference type="ARBA" id="ARBA00023136"/>
    </source>
</evidence>
<feature type="transmembrane region" description="Helical" evidence="7">
    <location>
        <begin position="197"/>
        <end position="217"/>
    </location>
</feature>
<dbReference type="InterPro" id="IPR013121">
    <property type="entry name" value="Fe_red_NAD-bd_6"/>
</dbReference>
<evidence type="ECO:0000259" key="8">
    <source>
        <dbReference type="PROSITE" id="PS51384"/>
    </source>
</evidence>
<dbReference type="SUPFAM" id="SSF52343">
    <property type="entry name" value="Ferredoxin reductase-like, C-terminal NADP-linked domain"/>
    <property type="match status" value="1"/>
</dbReference>
<feature type="region of interest" description="Disordered" evidence="6">
    <location>
        <begin position="32"/>
        <end position="70"/>
    </location>
</feature>
<keyword evidence="5 7" id="KW-0472">Membrane</keyword>
<dbReference type="PANTHER" id="PTHR11972:SF155">
    <property type="entry name" value="FERRIC REDUCTION OXIDASE 8, MITOCHONDRIAL"/>
    <property type="match status" value="1"/>
</dbReference>
<sequence length="860" mass="97489">MLASKPGIGGSRQVLERVAPLVEAQERSVDFPLDSAPHCGSPVVEDATPGSPGVPERGDGSRRRRTRIESRDRMQKRIKNRLTHWPLSYLTHQRRPYPTLARLEIRLQNLLLGSSRAPDQKSLPSTTLSFQSLKINSSKMGVAQVWAVALLRILMMVILASWFSVWLLKPTDLWTRKWKQAENHAGTTVFGYYGLNFAVYTFPVIALAIMGLAYLNFKSSKMRQRKSRSATITALSNPVLITSLLGVVSTVELLAMSLFFMFLAWTYYARISKDFKNLMPIKSLELNTWQLKYSKVATRSGLLAEASLALLLFPILRVMPLPQVIGIPFEVSVKYHVWLGTLMIFFATFHSASLLFIWGVSHHIHDEIWKWQKSGRIYLAGELGLLTGLVIWITSLPIIRRKRFEVFYYTHHLYMLFLLFFLFHVGDRHFYMVFPGIFLFCLDKILRIIQSRPETSILSARVFPNKAVELTIPKDSRLKYFPTSIIFVKIPRISRLQWHAFSITSSSAADEEMMTIIAKCEGAWTNDLYQMIHMELNSHSKQNQCPTISVEGPYGPPINFLRYDSLLLIAGGIGITPFLGIIQDIGSSQSHNKFMFPEQVHLIYIIKKSQDICLLSSISHLLWNKTVAKHHLKLKVYVTQEHQSDPNLRGIFQEVFSQVQAVHFNPKTMSHKAHGLGTLLETAVIALFASIMFFVFLLSLNHTFVPKENKPLKPRLKMKGLEAKQKTPSTVIDLILLASFILSIIGSTIFAIILRWRRLKMENPPISPKKATNRNLFEEDSIGTALDSLEEDEIHFGSRPNFQDIFSKFPGETGGSNVGVLVCGPESMKESVATACQGTCLVSCTKGRPKFNFHSLNFTL</sequence>
<evidence type="ECO:0000313" key="10">
    <source>
        <dbReference type="Proteomes" id="UP001346149"/>
    </source>
</evidence>
<dbReference type="InterPro" id="IPR013130">
    <property type="entry name" value="Fe3_Rdtase_TM_dom"/>
</dbReference>
<dbReference type="Pfam" id="PF01794">
    <property type="entry name" value="Ferric_reduct"/>
    <property type="match status" value="1"/>
</dbReference>
<feature type="transmembrane region" description="Helical" evidence="7">
    <location>
        <begin position="429"/>
        <end position="446"/>
    </location>
</feature>
<name>A0AAN7L5F3_TRANT</name>
<dbReference type="PANTHER" id="PTHR11972">
    <property type="entry name" value="NADPH OXIDASE"/>
    <property type="match status" value="1"/>
</dbReference>
<feature type="transmembrane region" description="Helical" evidence="7">
    <location>
        <begin position="337"/>
        <end position="357"/>
    </location>
</feature>
<keyword evidence="10" id="KW-1185">Reference proteome</keyword>
<proteinExistence type="predicted"/>
<gene>
    <name evidence="9" type="ORF">SAY86_009767</name>
</gene>
<evidence type="ECO:0000256" key="3">
    <source>
        <dbReference type="ARBA" id="ARBA00022989"/>
    </source>
</evidence>
<feature type="transmembrane region" description="Helical" evidence="7">
    <location>
        <begin position="406"/>
        <end position="423"/>
    </location>
</feature>
<dbReference type="Pfam" id="PF08030">
    <property type="entry name" value="NAD_binding_6"/>
    <property type="match status" value="1"/>
</dbReference>